<evidence type="ECO:0000313" key="4">
    <source>
        <dbReference type="Proteomes" id="UP000182569"/>
    </source>
</evidence>
<dbReference type="Proteomes" id="UP000182569">
    <property type="component" value="Chromosome"/>
</dbReference>
<dbReference type="Pfam" id="PF01266">
    <property type="entry name" value="DAO"/>
    <property type="match status" value="1"/>
</dbReference>
<feature type="domain" description="BFD-like [2Fe-2S]-binding" evidence="2">
    <location>
        <begin position="398"/>
        <end position="451"/>
    </location>
</feature>
<accession>A0A1J0GHN2</accession>
<dbReference type="Gene3D" id="1.10.10.1100">
    <property type="entry name" value="BFD-like [2Fe-2S]-binding domain"/>
    <property type="match status" value="1"/>
</dbReference>
<organism evidence="3 4">
    <name type="scientific">Clostridium estertheticum subsp. estertheticum</name>
    <dbReference type="NCBI Taxonomy" id="1552"/>
    <lineage>
        <taxon>Bacteria</taxon>
        <taxon>Bacillati</taxon>
        <taxon>Bacillota</taxon>
        <taxon>Clostridia</taxon>
        <taxon>Eubacteriales</taxon>
        <taxon>Clostridiaceae</taxon>
        <taxon>Clostridium</taxon>
    </lineage>
</organism>
<dbReference type="PANTHER" id="PTHR42720:SF1">
    <property type="entry name" value="GLYCEROL 3-PHOSPHATE OXIDASE"/>
    <property type="match status" value="1"/>
</dbReference>
<dbReference type="InterPro" id="IPR041854">
    <property type="entry name" value="BFD-like_2Fe2S-bd_dom_sf"/>
</dbReference>
<dbReference type="InterPro" id="IPR006076">
    <property type="entry name" value="FAD-dep_OxRdtase"/>
</dbReference>
<protein>
    <submittedName>
        <fullName evidence="3">FAD/NAD(P)-binding oxidoreductase</fullName>
    </submittedName>
</protein>
<evidence type="ECO:0000259" key="1">
    <source>
        <dbReference type="Pfam" id="PF01266"/>
    </source>
</evidence>
<dbReference type="KEGG" id="ceu:A7L45_10540"/>
<keyword evidence="4" id="KW-1185">Reference proteome</keyword>
<dbReference type="Gene3D" id="3.50.50.60">
    <property type="entry name" value="FAD/NAD(P)-binding domain"/>
    <property type="match status" value="1"/>
</dbReference>
<evidence type="ECO:0000259" key="2">
    <source>
        <dbReference type="Pfam" id="PF04324"/>
    </source>
</evidence>
<reference evidence="4" key="1">
    <citation type="journal article" date="2016" name="Front. Microbiol.">
        <title>Complete Genome Sequence of Clostridium estertheticum DSM 8809, a Microbe Identified in Spoiled Vacuum Packed Beef.</title>
        <authorList>
            <person name="Yu Z."/>
            <person name="Gunn L."/>
            <person name="Brennan E."/>
            <person name="Reid R."/>
            <person name="Wall P.G."/>
            <person name="Gaora O.P."/>
            <person name="Hurley D."/>
            <person name="Bolton D."/>
            <person name="Fanning S."/>
        </authorList>
    </citation>
    <scope>NUCLEOTIDE SEQUENCE [LARGE SCALE GENOMIC DNA]</scope>
    <source>
        <strain evidence="4">DSM 8809</strain>
    </source>
</reference>
<dbReference type="CDD" id="cd19946">
    <property type="entry name" value="GlpA-like_Fer2_BFD-like"/>
    <property type="match status" value="1"/>
</dbReference>
<dbReference type="Pfam" id="PF04324">
    <property type="entry name" value="Fer2_BFD"/>
    <property type="match status" value="1"/>
</dbReference>
<dbReference type="PANTHER" id="PTHR42720">
    <property type="entry name" value="GLYCEROL-3-PHOSPHATE DEHYDROGENASE"/>
    <property type="match status" value="1"/>
</dbReference>
<sequence>MFDVTIIGAGVIGCSISRELSKYNVKTCVIERSSDVASGTTKANSAIVHGGFDAKPSTLKGKLNAKGNAMFTDLAKELDFPFKRNGSLVLCFDNKNMPDLELLLEQGKVNGVPDLVILDGDQVREMEPNVTKHCVGALYAPNGGIVCPYEMTIALAENSYNNGVEFKFETEVKNIEKSSSGYIIKTNKGDIETKIVINAAGLYSGEMNNMVSKNKINIIPRRGEYVLFDRTAGSLIKNTIFQLPTKLGKGVLVTPTVDGNLLIGPNAVDLEDKADLDTTRDGIDDIIKKAQLSIEMQFPMNMVITSFAGNRAHTETDDFIIEEASDAKDFINVASIASPGLSSAPSIALMVVDMVTNKLNPGKNLKFNPIRKGIRKFREMSNEERKAIIKEIPEYGTVICRCETVTEGEIIDAIRRPLGARTLDGVKLRTRAGMGRCQSGFCSTKVVDILAKELNIPRSEVTKSGGNSILITGTNKQSL</sequence>
<feature type="domain" description="FAD dependent oxidoreductase" evidence="1">
    <location>
        <begin position="3"/>
        <end position="354"/>
    </location>
</feature>
<dbReference type="InterPro" id="IPR036188">
    <property type="entry name" value="FAD/NAD-bd_sf"/>
</dbReference>
<name>A0A1J0GHN2_9CLOT</name>
<gene>
    <name evidence="3" type="ORF">A7L45_10540</name>
</gene>
<dbReference type="InterPro" id="IPR052745">
    <property type="entry name" value="G3P_Oxidase/Oxidoreductase"/>
</dbReference>
<dbReference type="InterPro" id="IPR007419">
    <property type="entry name" value="BFD-like_2Fe2S-bd_dom"/>
</dbReference>
<dbReference type="STRING" id="1552.A7L45_10540"/>
<dbReference type="SUPFAM" id="SSF51905">
    <property type="entry name" value="FAD/NAD(P)-binding domain"/>
    <property type="match status" value="1"/>
</dbReference>
<evidence type="ECO:0000313" key="3">
    <source>
        <dbReference type="EMBL" id="APC40472.1"/>
    </source>
</evidence>
<dbReference type="EMBL" id="CP015756">
    <property type="protein sequence ID" value="APC40472.1"/>
    <property type="molecule type" value="Genomic_DNA"/>
</dbReference>
<dbReference type="Gene3D" id="3.30.9.10">
    <property type="entry name" value="D-Amino Acid Oxidase, subunit A, domain 2"/>
    <property type="match status" value="1"/>
</dbReference>
<dbReference type="OrthoDB" id="9801699at2"/>
<dbReference type="AlphaFoldDB" id="A0A1J0GHN2"/>
<proteinExistence type="predicted"/>
<dbReference type="RefSeq" id="WP_071612763.1">
    <property type="nucleotide sequence ID" value="NZ_CP015756.1"/>
</dbReference>